<reference evidence="2" key="3">
    <citation type="journal article" date="2017" name="Nature">
        <title>Genome sequence of the progenitor of the wheat D genome Aegilops tauschii.</title>
        <authorList>
            <person name="Luo M.C."/>
            <person name="Gu Y.Q."/>
            <person name="Puiu D."/>
            <person name="Wang H."/>
            <person name="Twardziok S.O."/>
            <person name="Deal K.R."/>
            <person name="Huo N."/>
            <person name="Zhu T."/>
            <person name="Wang L."/>
            <person name="Wang Y."/>
            <person name="McGuire P.E."/>
            <person name="Liu S."/>
            <person name="Long H."/>
            <person name="Ramasamy R.K."/>
            <person name="Rodriguez J.C."/>
            <person name="Van S.L."/>
            <person name="Yuan L."/>
            <person name="Wang Z."/>
            <person name="Xia Z."/>
            <person name="Xiao L."/>
            <person name="Anderson O.D."/>
            <person name="Ouyang S."/>
            <person name="Liang Y."/>
            <person name="Zimin A.V."/>
            <person name="Pertea G."/>
            <person name="Qi P."/>
            <person name="Bennetzen J.L."/>
            <person name="Dai X."/>
            <person name="Dawson M.W."/>
            <person name="Muller H.G."/>
            <person name="Kugler K."/>
            <person name="Rivarola-Duarte L."/>
            <person name="Spannagl M."/>
            <person name="Mayer K.F.X."/>
            <person name="Lu F.H."/>
            <person name="Bevan M.W."/>
            <person name="Leroy P."/>
            <person name="Li P."/>
            <person name="You F.M."/>
            <person name="Sun Q."/>
            <person name="Liu Z."/>
            <person name="Lyons E."/>
            <person name="Wicker T."/>
            <person name="Salzberg S.L."/>
            <person name="Devos K.M."/>
            <person name="Dvorak J."/>
        </authorList>
    </citation>
    <scope>NUCLEOTIDE SEQUENCE [LARGE SCALE GENOMIC DNA]</scope>
    <source>
        <strain evidence="2">cv. AL8/78</strain>
    </source>
</reference>
<reference evidence="3" key="1">
    <citation type="journal article" date="2014" name="Science">
        <title>Ancient hybridizations among the ancestral genomes of bread wheat.</title>
        <authorList>
            <consortium name="International Wheat Genome Sequencing Consortium,"/>
            <person name="Marcussen T."/>
            <person name="Sandve S.R."/>
            <person name="Heier L."/>
            <person name="Spannagl M."/>
            <person name="Pfeifer M."/>
            <person name="Jakobsen K.S."/>
            <person name="Wulff B.B."/>
            <person name="Steuernagel B."/>
            <person name="Mayer K.F."/>
            <person name="Olsen O.A."/>
        </authorList>
    </citation>
    <scope>NUCLEOTIDE SEQUENCE [LARGE SCALE GENOMIC DNA]</scope>
    <source>
        <strain evidence="3">cv. AL8/78</strain>
    </source>
</reference>
<accession>A0A453DAE9</accession>
<reference evidence="2" key="5">
    <citation type="journal article" date="2021" name="G3 (Bethesda)">
        <title>Aegilops tauschii genome assembly Aet v5.0 features greater sequence contiguity and improved annotation.</title>
        <authorList>
            <person name="Wang L."/>
            <person name="Zhu T."/>
            <person name="Rodriguez J.C."/>
            <person name="Deal K.R."/>
            <person name="Dubcovsky J."/>
            <person name="McGuire P.E."/>
            <person name="Lux T."/>
            <person name="Spannagl M."/>
            <person name="Mayer K.F.X."/>
            <person name="Baldrich P."/>
            <person name="Meyers B.C."/>
            <person name="Huo N."/>
            <person name="Gu Y.Q."/>
            <person name="Zhou H."/>
            <person name="Devos K.M."/>
            <person name="Bennetzen J.L."/>
            <person name="Unver T."/>
            <person name="Budak H."/>
            <person name="Gulick P.J."/>
            <person name="Galiba G."/>
            <person name="Kalapos B."/>
            <person name="Nelson D.R."/>
            <person name="Li P."/>
            <person name="You F.M."/>
            <person name="Luo M.C."/>
            <person name="Dvorak J."/>
        </authorList>
    </citation>
    <scope>NUCLEOTIDE SEQUENCE [LARGE SCALE GENOMIC DNA]</scope>
    <source>
        <strain evidence="2">cv. AL8/78</strain>
    </source>
</reference>
<dbReference type="Proteomes" id="UP000015105">
    <property type="component" value="Chromosome 2D"/>
</dbReference>
<name>A0A453DAE9_AEGTS</name>
<protein>
    <submittedName>
        <fullName evidence="2">Uncharacterized protein</fullName>
    </submittedName>
</protein>
<proteinExistence type="predicted"/>
<dbReference type="AlphaFoldDB" id="A0A453DAE9"/>
<reference evidence="2" key="4">
    <citation type="submission" date="2019-03" db="UniProtKB">
        <authorList>
            <consortium name="EnsemblPlants"/>
        </authorList>
    </citation>
    <scope>IDENTIFICATION</scope>
</reference>
<evidence type="ECO:0000313" key="2">
    <source>
        <dbReference type="EnsemblPlants" id="AET2Gv21160700.2"/>
    </source>
</evidence>
<feature type="region of interest" description="Disordered" evidence="1">
    <location>
        <begin position="1"/>
        <end position="44"/>
    </location>
</feature>
<reference evidence="3" key="2">
    <citation type="journal article" date="2017" name="Nat. Plants">
        <title>The Aegilops tauschii genome reveals multiple impacts of transposons.</title>
        <authorList>
            <person name="Zhao G."/>
            <person name="Zou C."/>
            <person name="Li K."/>
            <person name="Wang K."/>
            <person name="Li T."/>
            <person name="Gao L."/>
            <person name="Zhang X."/>
            <person name="Wang H."/>
            <person name="Yang Z."/>
            <person name="Liu X."/>
            <person name="Jiang W."/>
            <person name="Mao L."/>
            <person name="Kong X."/>
            <person name="Jiao Y."/>
            <person name="Jia J."/>
        </authorList>
    </citation>
    <scope>NUCLEOTIDE SEQUENCE [LARGE SCALE GENOMIC DNA]</scope>
    <source>
        <strain evidence="3">cv. AL8/78</strain>
    </source>
</reference>
<sequence length="44" mass="4709">PRLDPQTLQVTRTRARTGRGTVKATTCSSSTFVSLPSPQAGHLK</sequence>
<keyword evidence="3" id="KW-1185">Reference proteome</keyword>
<evidence type="ECO:0000256" key="1">
    <source>
        <dbReference type="SAM" id="MobiDB-lite"/>
    </source>
</evidence>
<dbReference type="Gramene" id="AET2Gv21160700.2">
    <property type="protein sequence ID" value="AET2Gv21160700.2"/>
    <property type="gene ID" value="AET2Gv21160700"/>
</dbReference>
<evidence type="ECO:0000313" key="3">
    <source>
        <dbReference type="Proteomes" id="UP000015105"/>
    </source>
</evidence>
<dbReference type="EnsemblPlants" id="AET2Gv21160700.2">
    <property type="protein sequence ID" value="AET2Gv21160700.2"/>
    <property type="gene ID" value="AET2Gv21160700"/>
</dbReference>
<organism evidence="2 3">
    <name type="scientific">Aegilops tauschii subsp. strangulata</name>
    <name type="common">Goatgrass</name>
    <dbReference type="NCBI Taxonomy" id="200361"/>
    <lineage>
        <taxon>Eukaryota</taxon>
        <taxon>Viridiplantae</taxon>
        <taxon>Streptophyta</taxon>
        <taxon>Embryophyta</taxon>
        <taxon>Tracheophyta</taxon>
        <taxon>Spermatophyta</taxon>
        <taxon>Magnoliopsida</taxon>
        <taxon>Liliopsida</taxon>
        <taxon>Poales</taxon>
        <taxon>Poaceae</taxon>
        <taxon>BOP clade</taxon>
        <taxon>Pooideae</taxon>
        <taxon>Triticodae</taxon>
        <taxon>Triticeae</taxon>
        <taxon>Triticinae</taxon>
        <taxon>Aegilops</taxon>
    </lineage>
</organism>
<feature type="compositionally biased region" description="Polar residues" evidence="1">
    <location>
        <begin position="27"/>
        <end position="37"/>
    </location>
</feature>